<evidence type="ECO:0000313" key="11">
    <source>
        <dbReference type="Proteomes" id="UP000694395"/>
    </source>
</evidence>
<dbReference type="GO" id="GO:0016787">
    <property type="term" value="F:hydrolase activity"/>
    <property type="evidence" value="ECO:0007669"/>
    <property type="project" value="UniProtKB-KW"/>
</dbReference>
<comment type="similarity">
    <text evidence="3">Belongs to the HARBI1 family.</text>
</comment>
<dbReference type="Ensembl" id="ENSOMYT00000103854.2">
    <property type="protein sequence ID" value="ENSOMYP00000095568.2"/>
    <property type="gene ID" value="ENSOMYG00000043541.2"/>
</dbReference>
<dbReference type="Pfam" id="PF13359">
    <property type="entry name" value="DDE_Tnp_4"/>
    <property type="match status" value="1"/>
</dbReference>
<evidence type="ECO:0000256" key="6">
    <source>
        <dbReference type="ARBA" id="ARBA00022801"/>
    </source>
</evidence>
<keyword evidence="4" id="KW-0540">Nuclease</keyword>
<dbReference type="PANTHER" id="PTHR22930:SF269">
    <property type="entry name" value="NUCLEASE HARBI1-LIKE PROTEIN"/>
    <property type="match status" value="1"/>
</dbReference>
<reference evidence="10" key="2">
    <citation type="submission" date="2025-08" db="UniProtKB">
        <authorList>
            <consortium name="Ensembl"/>
        </authorList>
    </citation>
    <scope>IDENTIFICATION</scope>
</reference>
<evidence type="ECO:0000256" key="2">
    <source>
        <dbReference type="ARBA" id="ARBA00004123"/>
    </source>
</evidence>
<dbReference type="GO" id="GO:0046872">
    <property type="term" value="F:metal ion binding"/>
    <property type="evidence" value="ECO:0007669"/>
    <property type="project" value="UniProtKB-KW"/>
</dbReference>
<dbReference type="PANTHER" id="PTHR22930">
    <property type="match status" value="1"/>
</dbReference>
<comment type="cofactor">
    <cofactor evidence="1">
        <name>a divalent metal cation</name>
        <dbReference type="ChEBI" id="CHEBI:60240"/>
    </cofactor>
</comment>
<keyword evidence="7" id="KW-0539">Nucleus</keyword>
<feature type="signal peptide" evidence="8">
    <location>
        <begin position="1"/>
        <end position="25"/>
    </location>
</feature>
<feature type="domain" description="DDE Tnp4" evidence="9">
    <location>
        <begin position="173"/>
        <end position="333"/>
    </location>
</feature>
<dbReference type="Proteomes" id="UP000694395">
    <property type="component" value="Chromosome 26"/>
</dbReference>
<dbReference type="InterPro" id="IPR045249">
    <property type="entry name" value="HARBI1-like"/>
</dbReference>
<protein>
    <recommendedName>
        <fullName evidence="9">DDE Tnp4 domain-containing protein</fullName>
    </recommendedName>
</protein>
<dbReference type="AlphaFoldDB" id="A0A8C7WEW1"/>
<keyword evidence="5" id="KW-0479">Metal-binding</keyword>
<sequence length="378" mass="43100">MLPQLETSVVLCCLVALVLLRCRQGRRRRLNPINVLRREHGQYYHLVQELLLDPARHHRYFRMSAEEMETLLSFVGPDLTKQTTNYRSPSKDQLSLLRLVIGKYSICSLAFTYRLGFETVLQCIMETCEAIERRMLAIHLPRPTEETWRQTSQKFHEKWDFPNCLGSVDGKLMITKPPNSGSRFLNYNGTFSVVLLALLDANYRFTAIQVGDFGRNSDGGVYANSPLGRAMASKTLQLPQDAFLPGGEDLGKIPYTMVGDAAFPLKPYLMRPYAGHNISYEKEMFNYRLCRARMTVEKAFGILAARWRILYQKINVLPSEVDTLVVAMCILHNFLTKPCDVEMWLQQGGAGMRRGMRGTAIQANRAGQEAVSVREKFD</sequence>
<evidence type="ECO:0000259" key="9">
    <source>
        <dbReference type="Pfam" id="PF13359"/>
    </source>
</evidence>
<keyword evidence="8" id="KW-0732">Signal</keyword>
<reference evidence="10" key="3">
    <citation type="submission" date="2025-09" db="UniProtKB">
        <authorList>
            <consortium name="Ensembl"/>
        </authorList>
    </citation>
    <scope>IDENTIFICATION</scope>
</reference>
<evidence type="ECO:0000256" key="1">
    <source>
        <dbReference type="ARBA" id="ARBA00001968"/>
    </source>
</evidence>
<accession>A0A8C7WEW1</accession>
<feature type="chain" id="PRO_5035434880" description="DDE Tnp4 domain-containing protein" evidence="8">
    <location>
        <begin position="26"/>
        <end position="378"/>
    </location>
</feature>
<name>A0A8C7WEW1_ONCMY</name>
<evidence type="ECO:0000256" key="3">
    <source>
        <dbReference type="ARBA" id="ARBA00006958"/>
    </source>
</evidence>
<evidence type="ECO:0000313" key="10">
    <source>
        <dbReference type="Ensembl" id="ENSOMYP00000095568.2"/>
    </source>
</evidence>
<reference evidence="10" key="1">
    <citation type="submission" date="2020-07" db="EMBL/GenBank/DDBJ databases">
        <title>A long reads based de novo assembly of the rainbow trout Arlee double haploid line genome.</title>
        <authorList>
            <person name="Gao G."/>
            <person name="Palti Y."/>
        </authorList>
    </citation>
    <scope>NUCLEOTIDE SEQUENCE [LARGE SCALE GENOMIC DNA]</scope>
</reference>
<evidence type="ECO:0000256" key="8">
    <source>
        <dbReference type="SAM" id="SignalP"/>
    </source>
</evidence>
<evidence type="ECO:0000256" key="4">
    <source>
        <dbReference type="ARBA" id="ARBA00022722"/>
    </source>
</evidence>
<dbReference type="GO" id="GO:0005634">
    <property type="term" value="C:nucleus"/>
    <property type="evidence" value="ECO:0007669"/>
    <property type="project" value="UniProtKB-SubCell"/>
</dbReference>
<organism evidence="10 11">
    <name type="scientific">Oncorhynchus mykiss</name>
    <name type="common">Rainbow trout</name>
    <name type="synonym">Salmo gairdneri</name>
    <dbReference type="NCBI Taxonomy" id="8022"/>
    <lineage>
        <taxon>Eukaryota</taxon>
        <taxon>Metazoa</taxon>
        <taxon>Chordata</taxon>
        <taxon>Craniata</taxon>
        <taxon>Vertebrata</taxon>
        <taxon>Euteleostomi</taxon>
        <taxon>Actinopterygii</taxon>
        <taxon>Neopterygii</taxon>
        <taxon>Teleostei</taxon>
        <taxon>Protacanthopterygii</taxon>
        <taxon>Salmoniformes</taxon>
        <taxon>Salmonidae</taxon>
        <taxon>Salmoninae</taxon>
        <taxon>Oncorhynchus</taxon>
    </lineage>
</organism>
<keyword evidence="6" id="KW-0378">Hydrolase</keyword>
<dbReference type="InterPro" id="IPR027806">
    <property type="entry name" value="HARBI1_dom"/>
</dbReference>
<evidence type="ECO:0000256" key="5">
    <source>
        <dbReference type="ARBA" id="ARBA00022723"/>
    </source>
</evidence>
<keyword evidence="11" id="KW-1185">Reference proteome</keyword>
<evidence type="ECO:0000256" key="7">
    <source>
        <dbReference type="ARBA" id="ARBA00023242"/>
    </source>
</evidence>
<proteinExistence type="inferred from homology"/>
<dbReference type="GeneTree" id="ENSGT00940000164115"/>
<comment type="subcellular location">
    <subcellularLocation>
        <location evidence="2">Nucleus</location>
    </subcellularLocation>
</comment>
<dbReference type="GO" id="GO:0004518">
    <property type="term" value="F:nuclease activity"/>
    <property type="evidence" value="ECO:0007669"/>
    <property type="project" value="UniProtKB-KW"/>
</dbReference>